<gene>
    <name evidence="1" type="primary">83</name>
    <name evidence="1" type="ORF">PBI_ISOLDE_83</name>
</gene>
<reference evidence="1 2" key="1">
    <citation type="submission" date="2018-09" db="EMBL/GenBank/DDBJ databases">
        <authorList>
            <person name="Zack K."/>
            <person name="Stoner T.H."/>
            <person name="Garlena R.A."/>
            <person name="Russell D.A."/>
            <person name="Pope W.H."/>
            <person name="Jacobs-Sera D."/>
            <person name="Hatfull G.F."/>
        </authorList>
    </citation>
    <scope>NUCLEOTIDE SEQUENCE [LARGE SCALE GENOMIC DNA]</scope>
</reference>
<keyword evidence="2" id="KW-1185">Reference proteome</keyword>
<evidence type="ECO:0000313" key="2">
    <source>
        <dbReference type="Proteomes" id="UP000279087"/>
    </source>
</evidence>
<dbReference type="EMBL" id="MH910037">
    <property type="protein sequence ID" value="AYR01051.1"/>
    <property type="molecule type" value="Genomic_DNA"/>
</dbReference>
<name>A0A3G3M3P7_9CAUD</name>
<accession>A0A3G3M3P7</accession>
<dbReference type="GeneID" id="77932048"/>
<protein>
    <submittedName>
        <fullName evidence="1">Uncharacterized protein</fullName>
    </submittedName>
</protein>
<dbReference type="RefSeq" id="YP_010656172.1">
    <property type="nucleotide sequence ID" value="NC_070835.1"/>
</dbReference>
<proteinExistence type="predicted"/>
<sequence length="151" mass="17345">MKPTQALRTLTGAIDAGQLPDDTTLRLSGRVVEVDLPSTFYRRSFEDHERWAEQVRMMFPGGMNRRMGTQHRGDKRRRILASDRADYRVKIGNHVLIVVEYVIPHEHQSYRGEFHNGKPKWICTGCRQPITITESRKIGLLPPRAPKAAVK</sequence>
<dbReference type="KEGG" id="vg:77932048"/>
<organism evidence="1 2">
    <name type="scientific">Arthrobacter phage Isolde</name>
    <dbReference type="NCBI Taxonomy" id="2419610"/>
    <lineage>
        <taxon>Viruses</taxon>
        <taxon>Duplodnaviria</taxon>
        <taxon>Heunggongvirae</taxon>
        <taxon>Uroviricota</taxon>
        <taxon>Caudoviricetes</taxon>
        <taxon>Isoldevirus</taxon>
        <taxon>Isoldevirus isolde</taxon>
    </lineage>
</organism>
<evidence type="ECO:0000313" key="1">
    <source>
        <dbReference type="EMBL" id="AYR01051.1"/>
    </source>
</evidence>
<dbReference type="Proteomes" id="UP000279087">
    <property type="component" value="Segment"/>
</dbReference>